<feature type="transmembrane region" description="Helical" evidence="1">
    <location>
        <begin position="176"/>
        <end position="194"/>
    </location>
</feature>
<dbReference type="EMBL" id="SMMG02000003">
    <property type="protein sequence ID" value="KAA3481750.1"/>
    <property type="molecule type" value="Genomic_DNA"/>
</dbReference>
<accession>A0A5B6WJ91</accession>
<keyword evidence="4" id="KW-1185">Reference proteome</keyword>
<sequence length="330" mass="37688">MRNTFLVVTVLIITATYTATLNPPKQPDTISNSQNFHLKYDASLGSNRTGPAPSPPPTEEEKFKNILDVSAMFWLLYYTLTFWAATVLTAYLLPSRSICLFILITLSLFGTCYMLLVAVSIRTLALEYSFTLSTPGSVSYPSLSIINYCLATVLALVTLYRTSYYMLYRFVPKRRFFLLLQVVSLCIFAVSLQLHHQFAMEKAIIAFNLWEVVNSDVEPVSLRANPTMAQIRQHTDERTKRHKVMSCIQNSVSDVIFTRIMACESPNDFKILKIKEEEIVKQYLDRIMAIVNSIRLLGDQFSEARIIEKVISTLPERYEAKISSLEDREI</sequence>
<dbReference type="PANTHER" id="PTHR35317:SF31">
    <property type="entry name" value="DUF4219 DOMAIN-CONTAINING PROTEIN"/>
    <property type="match status" value="1"/>
</dbReference>
<gene>
    <name evidence="3" type="ORF">EPI10_022091</name>
</gene>
<proteinExistence type="predicted"/>
<feature type="transmembrane region" description="Helical" evidence="1">
    <location>
        <begin position="100"/>
        <end position="125"/>
    </location>
</feature>
<evidence type="ECO:0000313" key="4">
    <source>
        <dbReference type="Proteomes" id="UP000325315"/>
    </source>
</evidence>
<protein>
    <submittedName>
        <fullName evidence="3">Ankyrin repeat-containing protein</fullName>
    </submittedName>
</protein>
<dbReference type="Proteomes" id="UP000325315">
    <property type="component" value="Unassembled WGS sequence"/>
</dbReference>
<dbReference type="AlphaFoldDB" id="A0A5B6WJ91"/>
<name>A0A5B6WJ91_9ROSI</name>
<evidence type="ECO:0000313" key="3">
    <source>
        <dbReference type="EMBL" id="KAA3481750.1"/>
    </source>
</evidence>
<keyword evidence="1" id="KW-1133">Transmembrane helix</keyword>
<reference evidence="4" key="1">
    <citation type="journal article" date="2019" name="Plant Biotechnol. J.">
        <title>Genome sequencing of the Australian wild diploid species Gossypium australe highlights disease resistance and delayed gland morphogenesis.</title>
        <authorList>
            <person name="Cai Y."/>
            <person name="Cai X."/>
            <person name="Wang Q."/>
            <person name="Wang P."/>
            <person name="Zhang Y."/>
            <person name="Cai C."/>
            <person name="Xu Y."/>
            <person name="Wang K."/>
            <person name="Zhou Z."/>
            <person name="Wang C."/>
            <person name="Geng S."/>
            <person name="Li B."/>
            <person name="Dong Q."/>
            <person name="Hou Y."/>
            <person name="Wang H."/>
            <person name="Ai P."/>
            <person name="Liu Z."/>
            <person name="Yi F."/>
            <person name="Sun M."/>
            <person name="An G."/>
            <person name="Cheng J."/>
            <person name="Zhang Y."/>
            <person name="Shi Q."/>
            <person name="Xie Y."/>
            <person name="Shi X."/>
            <person name="Chang Y."/>
            <person name="Huang F."/>
            <person name="Chen Y."/>
            <person name="Hong S."/>
            <person name="Mi L."/>
            <person name="Sun Q."/>
            <person name="Zhang L."/>
            <person name="Zhou B."/>
            <person name="Peng R."/>
            <person name="Zhang X."/>
            <person name="Liu F."/>
        </authorList>
    </citation>
    <scope>NUCLEOTIDE SEQUENCE [LARGE SCALE GENOMIC DNA]</scope>
    <source>
        <strain evidence="4">cv. PA1801</strain>
    </source>
</reference>
<evidence type="ECO:0000256" key="1">
    <source>
        <dbReference type="SAM" id="Phobius"/>
    </source>
</evidence>
<keyword evidence="1" id="KW-0812">Transmembrane</keyword>
<keyword evidence="1" id="KW-0472">Membrane</keyword>
<feature type="transmembrane region" description="Helical" evidence="1">
    <location>
        <begin position="145"/>
        <end position="164"/>
    </location>
</feature>
<evidence type="ECO:0000256" key="2">
    <source>
        <dbReference type="SAM" id="SignalP"/>
    </source>
</evidence>
<dbReference type="PANTHER" id="PTHR35317">
    <property type="entry name" value="OS04G0629600 PROTEIN"/>
    <property type="match status" value="1"/>
</dbReference>
<dbReference type="Pfam" id="PF14223">
    <property type="entry name" value="Retrotran_gag_2"/>
    <property type="match status" value="1"/>
</dbReference>
<keyword evidence="2" id="KW-0732">Signal</keyword>
<organism evidence="3 4">
    <name type="scientific">Gossypium australe</name>
    <dbReference type="NCBI Taxonomy" id="47621"/>
    <lineage>
        <taxon>Eukaryota</taxon>
        <taxon>Viridiplantae</taxon>
        <taxon>Streptophyta</taxon>
        <taxon>Embryophyta</taxon>
        <taxon>Tracheophyta</taxon>
        <taxon>Spermatophyta</taxon>
        <taxon>Magnoliopsida</taxon>
        <taxon>eudicotyledons</taxon>
        <taxon>Gunneridae</taxon>
        <taxon>Pentapetalae</taxon>
        <taxon>rosids</taxon>
        <taxon>malvids</taxon>
        <taxon>Malvales</taxon>
        <taxon>Malvaceae</taxon>
        <taxon>Malvoideae</taxon>
        <taxon>Gossypium</taxon>
    </lineage>
</organism>
<dbReference type="OrthoDB" id="674805at2759"/>
<feature type="chain" id="PRO_5023060800" evidence="2">
    <location>
        <begin position="21"/>
        <end position="330"/>
    </location>
</feature>
<feature type="signal peptide" evidence="2">
    <location>
        <begin position="1"/>
        <end position="20"/>
    </location>
</feature>
<comment type="caution">
    <text evidence="3">The sequence shown here is derived from an EMBL/GenBank/DDBJ whole genome shotgun (WGS) entry which is preliminary data.</text>
</comment>
<feature type="transmembrane region" description="Helical" evidence="1">
    <location>
        <begin position="71"/>
        <end position="93"/>
    </location>
</feature>